<dbReference type="Gene3D" id="2.20.28.120">
    <property type="entry name" value="Ribosomal protein L33"/>
    <property type="match status" value="1"/>
</dbReference>
<evidence type="ECO:0000256" key="4">
    <source>
        <dbReference type="ARBA" id="ARBA00035176"/>
    </source>
</evidence>
<dbReference type="InParanoid" id="A0A2S8SUZ6"/>
<evidence type="ECO:0000256" key="1">
    <source>
        <dbReference type="ARBA" id="ARBA00007596"/>
    </source>
</evidence>
<dbReference type="HAMAP" id="MF_00294">
    <property type="entry name" value="Ribosomal_bL33"/>
    <property type="match status" value="1"/>
</dbReference>
<proteinExistence type="inferred from homology"/>
<dbReference type="GO" id="GO:0022625">
    <property type="term" value="C:cytosolic large ribosomal subunit"/>
    <property type="evidence" value="ECO:0007669"/>
    <property type="project" value="TreeGrafter"/>
</dbReference>
<keyword evidence="7" id="KW-1185">Reference proteome</keyword>
<comment type="similarity">
    <text evidence="1 5">Belongs to the bacterial ribosomal protein bL33 family.</text>
</comment>
<dbReference type="Pfam" id="PF00471">
    <property type="entry name" value="Ribosomal_L33"/>
    <property type="match status" value="1"/>
</dbReference>
<gene>
    <name evidence="5" type="primary">rpmG</name>
    <name evidence="6" type="ORF">B1R32_10499</name>
</gene>
<dbReference type="InterPro" id="IPR001705">
    <property type="entry name" value="Ribosomal_bL33"/>
</dbReference>
<keyword evidence="2 5" id="KW-0689">Ribosomal protein</keyword>
<keyword evidence="3 5" id="KW-0687">Ribonucleoprotein</keyword>
<dbReference type="PANTHER" id="PTHR15238">
    <property type="entry name" value="54S RIBOSOMAL PROTEIN L39, MITOCHONDRIAL"/>
    <property type="match status" value="1"/>
</dbReference>
<dbReference type="GO" id="GO:0003735">
    <property type="term" value="F:structural constituent of ribosome"/>
    <property type="evidence" value="ECO:0007669"/>
    <property type="project" value="InterPro"/>
</dbReference>
<dbReference type="InterPro" id="IPR011332">
    <property type="entry name" value="Ribosomal_zn-bd"/>
</dbReference>
<dbReference type="PANTHER" id="PTHR15238:SF1">
    <property type="entry name" value="LARGE RIBOSOMAL SUBUNIT PROTEIN BL33M"/>
    <property type="match status" value="1"/>
</dbReference>
<protein>
    <recommendedName>
        <fullName evidence="4 5">Large ribosomal subunit protein bL33</fullName>
    </recommendedName>
</protein>
<accession>A0A2S8SUZ6</accession>
<evidence type="ECO:0000313" key="7">
    <source>
        <dbReference type="Proteomes" id="UP000237684"/>
    </source>
</evidence>
<dbReference type="InterPro" id="IPR018264">
    <property type="entry name" value="Ribosomal_bL33_CS"/>
</dbReference>
<dbReference type="EMBL" id="NIGF01000004">
    <property type="protein sequence ID" value="PQV64606.1"/>
    <property type="molecule type" value="Genomic_DNA"/>
</dbReference>
<comment type="caution">
    <text evidence="6">The sequence shown here is derived from an EMBL/GenBank/DDBJ whole genome shotgun (WGS) entry which is preliminary data.</text>
</comment>
<dbReference type="AlphaFoldDB" id="A0A2S8SUZ6"/>
<evidence type="ECO:0000256" key="3">
    <source>
        <dbReference type="ARBA" id="ARBA00023274"/>
    </source>
</evidence>
<dbReference type="PROSITE" id="PS00582">
    <property type="entry name" value="RIBOSOMAL_L33"/>
    <property type="match status" value="1"/>
</dbReference>
<dbReference type="Proteomes" id="UP000237684">
    <property type="component" value="Unassembled WGS sequence"/>
</dbReference>
<evidence type="ECO:0000313" key="6">
    <source>
        <dbReference type="EMBL" id="PQV64606.1"/>
    </source>
</evidence>
<evidence type="ECO:0000256" key="2">
    <source>
        <dbReference type="ARBA" id="ARBA00022980"/>
    </source>
</evidence>
<dbReference type="GO" id="GO:0006412">
    <property type="term" value="P:translation"/>
    <property type="evidence" value="ECO:0007669"/>
    <property type="project" value="UniProtKB-UniRule"/>
</dbReference>
<organism evidence="6 7">
    <name type="scientific">Abditibacterium utsteinense</name>
    <dbReference type="NCBI Taxonomy" id="1960156"/>
    <lineage>
        <taxon>Bacteria</taxon>
        <taxon>Pseudomonadati</taxon>
        <taxon>Abditibacteriota</taxon>
        <taxon>Abditibacteriia</taxon>
        <taxon>Abditibacteriales</taxon>
        <taxon>Abditibacteriaceae</taxon>
        <taxon>Abditibacterium</taxon>
    </lineage>
</organism>
<dbReference type="RefSeq" id="WP_105482986.1">
    <property type="nucleotide sequence ID" value="NZ_NIGF01000004.1"/>
</dbReference>
<sequence length="53" mass="6364">MAKKGNTVIVKLRSSESDYRYYTTKNKKNTTGRMEIKKYDPIVRKHVPFKEER</sequence>
<dbReference type="SUPFAM" id="SSF57829">
    <property type="entry name" value="Zn-binding ribosomal proteins"/>
    <property type="match status" value="1"/>
</dbReference>
<evidence type="ECO:0000256" key="5">
    <source>
        <dbReference type="HAMAP-Rule" id="MF_00294"/>
    </source>
</evidence>
<name>A0A2S8SUZ6_9BACT</name>
<dbReference type="NCBIfam" id="TIGR01023">
    <property type="entry name" value="rpmG_bact"/>
    <property type="match status" value="1"/>
</dbReference>
<reference evidence="6 7" key="1">
    <citation type="journal article" date="2018" name="Syst. Appl. Microbiol.">
        <title>Abditibacterium utsteinense sp. nov., the first cultivated member of candidate phylum FBP, isolated from ice-free Antarctic soil samples.</title>
        <authorList>
            <person name="Tahon G."/>
            <person name="Tytgat B."/>
            <person name="Lebbe L."/>
            <person name="Carlier A."/>
            <person name="Willems A."/>
        </authorList>
    </citation>
    <scope>NUCLEOTIDE SEQUENCE [LARGE SCALE GENOMIC DNA]</scope>
    <source>
        <strain evidence="6 7">LMG 29911</strain>
    </source>
</reference>
<dbReference type="InterPro" id="IPR038584">
    <property type="entry name" value="Ribosomal_bL33_sf"/>
</dbReference>
<dbReference type="NCBIfam" id="NF001860">
    <property type="entry name" value="PRK00595.1"/>
    <property type="match status" value="1"/>
</dbReference>